<dbReference type="RefSeq" id="XP_012895610.1">
    <property type="nucleotide sequence ID" value="XM_013040156.1"/>
</dbReference>
<keyword evidence="2" id="KW-1185">Reference proteome</keyword>
<dbReference type="GeneID" id="24923155"/>
<dbReference type="PANTHER" id="PTHR21192">
    <property type="entry name" value="NUCLEAR PROTEIN E3-3"/>
    <property type="match status" value="1"/>
</dbReference>
<dbReference type="EMBL" id="FN668643">
    <property type="protein sequence ID" value="CBK21562.2"/>
    <property type="molecule type" value="Genomic_DNA"/>
</dbReference>
<protein>
    <recommendedName>
        <fullName evidence="3">NADH dehydrogenase [ubiquinone] 1 alpha subcomplex assembly factor 3</fullName>
    </recommendedName>
</protein>
<dbReference type="Proteomes" id="UP000008312">
    <property type="component" value="Unassembled WGS sequence"/>
</dbReference>
<dbReference type="AlphaFoldDB" id="D8M0H3"/>
<evidence type="ECO:0000313" key="1">
    <source>
        <dbReference type="EMBL" id="CBK21562.2"/>
    </source>
</evidence>
<proteinExistence type="predicted"/>
<dbReference type="OrthoDB" id="20681at2759"/>
<dbReference type="Gene3D" id="3.40.1230.10">
    <property type="entry name" value="MTH938-like"/>
    <property type="match status" value="1"/>
</dbReference>
<dbReference type="PANTHER" id="PTHR21192:SF2">
    <property type="entry name" value="NADH DEHYDROGENASE [UBIQUINONE] 1 ALPHA SUBCOMPLEX ASSEMBLY FACTOR 3"/>
    <property type="match status" value="1"/>
</dbReference>
<dbReference type="Pfam" id="PF04430">
    <property type="entry name" value="DUF498"/>
    <property type="match status" value="1"/>
</dbReference>
<dbReference type="OMA" id="VGCGARI"/>
<dbReference type="SUPFAM" id="SSF64076">
    <property type="entry name" value="MTH938-like"/>
    <property type="match status" value="1"/>
</dbReference>
<accession>D8M0H3</accession>
<gene>
    <name evidence="1" type="ORF">GSBLH_T00007031001</name>
</gene>
<evidence type="ECO:0000313" key="2">
    <source>
        <dbReference type="Proteomes" id="UP000008312"/>
    </source>
</evidence>
<dbReference type="GO" id="GO:0005743">
    <property type="term" value="C:mitochondrial inner membrane"/>
    <property type="evidence" value="ECO:0007669"/>
    <property type="project" value="TreeGrafter"/>
</dbReference>
<dbReference type="InParanoid" id="D8M0H3"/>
<dbReference type="GO" id="GO:0032981">
    <property type="term" value="P:mitochondrial respiratory chain complex I assembly"/>
    <property type="evidence" value="ECO:0007669"/>
    <property type="project" value="TreeGrafter"/>
</dbReference>
<dbReference type="InterPro" id="IPR036748">
    <property type="entry name" value="MTH938-like_sf"/>
</dbReference>
<reference evidence="1" key="1">
    <citation type="submission" date="2010-02" db="EMBL/GenBank/DDBJ databases">
        <title>Sequencing and annotation of the Blastocystis hominis genome.</title>
        <authorList>
            <person name="Wincker P."/>
        </authorList>
    </citation>
    <scope>NUCLEOTIDE SEQUENCE</scope>
    <source>
        <strain evidence="1">Singapore isolate B</strain>
    </source>
</reference>
<dbReference type="InterPro" id="IPR007523">
    <property type="entry name" value="NDUFAF3/AAMDC"/>
</dbReference>
<organism evidence="1">
    <name type="scientific">Blastocystis hominis</name>
    <dbReference type="NCBI Taxonomy" id="12968"/>
    <lineage>
        <taxon>Eukaryota</taxon>
        <taxon>Sar</taxon>
        <taxon>Stramenopiles</taxon>
        <taxon>Bigyra</taxon>
        <taxon>Opalozoa</taxon>
        <taxon>Opalinata</taxon>
        <taxon>Blastocystidae</taxon>
        <taxon>Blastocystis</taxon>
    </lineage>
</organism>
<name>D8M0H3_BLAHO</name>
<sequence length="136" mass="15299">MLLIVPYFIKAEGTYFEELDEEGFLINGNYYKGGVLAFNNLALLWDVQSLDEITPESLKPVTMYNPPIDMLFIGTGQYTAPIQKNVIDFLHQFGISVESMSTSSAAANFNFLHDDKERVAVALLPEQPSPKTFEKE</sequence>
<evidence type="ECO:0008006" key="3">
    <source>
        <dbReference type="Google" id="ProtNLM"/>
    </source>
</evidence>